<dbReference type="InterPro" id="IPR036259">
    <property type="entry name" value="MFS_trans_sf"/>
</dbReference>
<gene>
    <name evidence="8" type="ORF">WDZ17_16630</name>
</gene>
<feature type="non-terminal residue" evidence="8">
    <location>
        <position position="1"/>
    </location>
</feature>
<evidence type="ECO:0000256" key="6">
    <source>
        <dbReference type="SAM" id="MobiDB-lite"/>
    </source>
</evidence>
<evidence type="ECO:0000256" key="5">
    <source>
        <dbReference type="ARBA" id="ARBA00023136"/>
    </source>
</evidence>
<evidence type="ECO:0000256" key="1">
    <source>
        <dbReference type="ARBA" id="ARBA00004651"/>
    </source>
</evidence>
<feature type="transmembrane region" description="Helical" evidence="7">
    <location>
        <begin position="180"/>
        <end position="205"/>
    </location>
</feature>
<accession>A0ABU8RPB5</accession>
<dbReference type="SUPFAM" id="SSF103473">
    <property type="entry name" value="MFS general substrate transporter"/>
    <property type="match status" value="1"/>
</dbReference>
<keyword evidence="5 7" id="KW-0472">Membrane</keyword>
<evidence type="ECO:0000256" key="3">
    <source>
        <dbReference type="ARBA" id="ARBA00022692"/>
    </source>
</evidence>
<evidence type="ECO:0000313" key="8">
    <source>
        <dbReference type="EMBL" id="MEJ5946922.1"/>
    </source>
</evidence>
<dbReference type="Proteomes" id="UP001387100">
    <property type="component" value="Unassembled WGS sequence"/>
</dbReference>
<sequence length="367" mass="36245">PPPPRAALVGDAARTVVMLAVAALLLLEQPSAAVLIALAVVFGVVDAVFIPAVGAMPVVLVAPDELSRVTAMRQVVHRATAVAGAPLAGWLIATTNLSVVYLVCAGLFAVSVAALTATRTRSRTSPTTTGSAATGEDAGQHERPTGGEPEAATRTGGRPSARDLLDDVTAGLRYVRGHHLLLPLLVLTAVAELGFAGAINVGLPLLADASGWGPQGVGWTLGAWGAAAALASVVLTLTGSPRRAGLVGVCCLPVMGLALAGIALAPDLATAVGAAAFLGLGSGVIAPVFGGLTLAAADPDQVGRVMSVASLASLGGAPPTYAATGVLVDLTTPATPFLLGGAFVTATGLAALGSRPIRTARRDATTT</sequence>
<feature type="transmembrane region" description="Helical" evidence="7">
    <location>
        <begin position="99"/>
        <end position="117"/>
    </location>
</feature>
<evidence type="ECO:0000256" key="4">
    <source>
        <dbReference type="ARBA" id="ARBA00022989"/>
    </source>
</evidence>
<feature type="compositionally biased region" description="Low complexity" evidence="6">
    <location>
        <begin position="120"/>
        <end position="134"/>
    </location>
</feature>
<feature type="transmembrane region" description="Helical" evidence="7">
    <location>
        <begin position="271"/>
        <end position="296"/>
    </location>
</feature>
<feature type="transmembrane region" description="Helical" evidence="7">
    <location>
        <begin position="334"/>
        <end position="352"/>
    </location>
</feature>
<feature type="transmembrane region" description="Helical" evidence="7">
    <location>
        <begin position="244"/>
        <end position="265"/>
    </location>
</feature>
<keyword evidence="9" id="KW-1185">Reference proteome</keyword>
<dbReference type="EMBL" id="JBBIAA010000040">
    <property type="protein sequence ID" value="MEJ5946922.1"/>
    <property type="molecule type" value="Genomic_DNA"/>
</dbReference>
<name>A0ABU8RPB5_9ACTN</name>
<proteinExistence type="predicted"/>
<dbReference type="Pfam" id="PF07690">
    <property type="entry name" value="MFS_1"/>
    <property type="match status" value="1"/>
</dbReference>
<dbReference type="PANTHER" id="PTHR23513">
    <property type="entry name" value="INTEGRAL MEMBRANE EFFLUX PROTEIN-RELATED"/>
    <property type="match status" value="1"/>
</dbReference>
<dbReference type="InterPro" id="IPR011701">
    <property type="entry name" value="MFS"/>
</dbReference>
<evidence type="ECO:0000256" key="7">
    <source>
        <dbReference type="SAM" id="Phobius"/>
    </source>
</evidence>
<protein>
    <submittedName>
        <fullName evidence="8">MFS transporter</fullName>
    </submittedName>
</protein>
<keyword evidence="3 7" id="KW-0812">Transmembrane</keyword>
<dbReference type="PANTHER" id="PTHR23513:SF17">
    <property type="entry name" value="MEMBRANE PROTEIN"/>
    <property type="match status" value="1"/>
</dbReference>
<feature type="transmembrane region" description="Helical" evidence="7">
    <location>
        <begin position="7"/>
        <end position="27"/>
    </location>
</feature>
<comment type="caution">
    <text evidence="8">The sequence shown here is derived from an EMBL/GenBank/DDBJ whole genome shotgun (WGS) entry which is preliminary data.</text>
</comment>
<keyword evidence="2" id="KW-1003">Cell membrane</keyword>
<dbReference type="Gene3D" id="1.20.1250.20">
    <property type="entry name" value="MFS general substrate transporter like domains"/>
    <property type="match status" value="1"/>
</dbReference>
<dbReference type="RefSeq" id="WP_339576301.1">
    <property type="nucleotide sequence ID" value="NZ_JBBIAA010000040.1"/>
</dbReference>
<keyword evidence="4 7" id="KW-1133">Transmembrane helix</keyword>
<feature type="transmembrane region" description="Helical" evidence="7">
    <location>
        <begin position="308"/>
        <end position="328"/>
    </location>
</feature>
<feature type="region of interest" description="Disordered" evidence="6">
    <location>
        <begin position="120"/>
        <end position="161"/>
    </location>
</feature>
<organism evidence="8 9">
    <name type="scientific">Pseudokineococcus basanitobsidens</name>
    <dbReference type="NCBI Taxonomy" id="1926649"/>
    <lineage>
        <taxon>Bacteria</taxon>
        <taxon>Bacillati</taxon>
        <taxon>Actinomycetota</taxon>
        <taxon>Actinomycetes</taxon>
        <taxon>Kineosporiales</taxon>
        <taxon>Kineosporiaceae</taxon>
        <taxon>Pseudokineococcus</taxon>
    </lineage>
</organism>
<comment type="subcellular location">
    <subcellularLocation>
        <location evidence="1">Cell membrane</location>
        <topology evidence="1">Multi-pass membrane protein</topology>
    </subcellularLocation>
</comment>
<feature type="transmembrane region" description="Helical" evidence="7">
    <location>
        <begin position="33"/>
        <end position="63"/>
    </location>
</feature>
<reference evidence="8 9" key="1">
    <citation type="journal article" date="2017" name="Int. J. Syst. Evol. Microbiol.">
        <title>Pseudokineococcus basanitobsidens sp. nov., isolated from volcanic rock.</title>
        <authorList>
            <person name="Lee D.W."/>
            <person name="Park M.Y."/>
            <person name="Kim J.J."/>
            <person name="Kim B.S."/>
        </authorList>
    </citation>
    <scope>NUCLEOTIDE SEQUENCE [LARGE SCALE GENOMIC DNA]</scope>
    <source>
        <strain evidence="8 9">DSM 103726</strain>
    </source>
</reference>
<evidence type="ECO:0000313" key="9">
    <source>
        <dbReference type="Proteomes" id="UP001387100"/>
    </source>
</evidence>
<evidence type="ECO:0000256" key="2">
    <source>
        <dbReference type="ARBA" id="ARBA00022475"/>
    </source>
</evidence>
<feature type="transmembrane region" description="Helical" evidence="7">
    <location>
        <begin position="217"/>
        <end position="237"/>
    </location>
</feature>